<evidence type="ECO:0000256" key="1">
    <source>
        <dbReference type="SAM" id="MobiDB-lite"/>
    </source>
</evidence>
<keyword evidence="3" id="KW-1185">Reference proteome</keyword>
<gene>
    <name evidence="2" type="ORF">LTRI10_LOCUS13173</name>
</gene>
<feature type="compositionally biased region" description="Basic and acidic residues" evidence="1">
    <location>
        <begin position="62"/>
        <end position="77"/>
    </location>
</feature>
<evidence type="ECO:0000313" key="2">
    <source>
        <dbReference type="EMBL" id="CAL1371089.1"/>
    </source>
</evidence>
<name>A0AAV2DCY3_9ROSI</name>
<dbReference type="EMBL" id="OZ034815">
    <property type="protein sequence ID" value="CAL1371089.1"/>
    <property type="molecule type" value="Genomic_DNA"/>
</dbReference>
<reference evidence="2 3" key="1">
    <citation type="submission" date="2024-04" db="EMBL/GenBank/DDBJ databases">
        <authorList>
            <person name="Fracassetti M."/>
        </authorList>
    </citation>
    <scope>NUCLEOTIDE SEQUENCE [LARGE SCALE GENOMIC DNA]</scope>
</reference>
<protein>
    <submittedName>
        <fullName evidence="2">Uncharacterized protein</fullName>
    </submittedName>
</protein>
<sequence length="95" mass="10050">MPAVSTPLAGEDQDATMQPETVAGQKSTPSASSSPNPKGNRETQQTKNRVKQMVTSSGVVGGEKEPSGEMGEDFHDHASLEEYQSFGLGLWNRGG</sequence>
<proteinExistence type="predicted"/>
<dbReference type="AlphaFoldDB" id="A0AAV2DCY3"/>
<accession>A0AAV2DCY3</accession>
<evidence type="ECO:0000313" key="3">
    <source>
        <dbReference type="Proteomes" id="UP001497516"/>
    </source>
</evidence>
<feature type="region of interest" description="Disordered" evidence="1">
    <location>
        <begin position="1"/>
        <end position="77"/>
    </location>
</feature>
<organism evidence="2 3">
    <name type="scientific">Linum trigynum</name>
    <dbReference type="NCBI Taxonomy" id="586398"/>
    <lineage>
        <taxon>Eukaryota</taxon>
        <taxon>Viridiplantae</taxon>
        <taxon>Streptophyta</taxon>
        <taxon>Embryophyta</taxon>
        <taxon>Tracheophyta</taxon>
        <taxon>Spermatophyta</taxon>
        <taxon>Magnoliopsida</taxon>
        <taxon>eudicotyledons</taxon>
        <taxon>Gunneridae</taxon>
        <taxon>Pentapetalae</taxon>
        <taxon>rosids</taxon>
        <taxon>fabids</taxon>
        <taxon>Malpighiales</taxon>
        <taxon>Linaceae</taxon>
        <taxon>Linum</taxon>
    </lineage>
</organism>
<dbReference type="Proteomes" id="UP001497516">
    <property type="component" value="Chromosome 2"/>
</dbReference>
<feature type="compositionally biased region" description="Polar residues" evidence="1">
    <location>
        <begin position="15"/>
        <end position="58"/>
    </location>
</feature>